<evidence type="ECO:0000256" key="2">
    <source>
        <dbReference type="ARBA" id="ARBA00022475"/>
    </source>
</evidence>
<comment type="subcellular location">
    <subcellularLocation>
        <location evidence="1">Cell membrane</location>
        <topology evidence="1">Multi-pass membrane protein</topology>
    </subcellularLocation>
</comment>
<dbReference type="OrthoDB" id="9774820at2"/>
<dbReference type="GO" id="GO:0005886">
    <property type="term" value="C:plasma membrane"/>
    <property type="evidence" value="ECO:0007669"/>
    <property type="project" value="UniProtKB-SubCell"/>
</dbReference>
<dbReference type="KEGG" id="mro:MROS_1267"/>
<feature type="transmembrane region" description="Helical" evidence="6">
    <location>
        <begin position="116"/>
        <end position="140"/>
    </location>
</feature>
<feature type="transmembrane region" description="Helical" evidence="6">
    <location>
        <begin position="6"/>
        <end position="26"/>
    </location>
</feature>
<dbReference type="Pfam" id="PF03706">
    <property type="entry name" value="LPG_synthase_TM"/>
    <property type="match status" value="1"/>
</dbReference>
<dbReference type="eggNOG" id="COG0392">
    <property type="taxonomic scope" value="Bacteria"/>
</dbReference>
<dbReference type="AlphaFoldDB" id="I6ZR17"/>
<evidence type="ECO:0000256" key="5">
    <source>
        <dbReference type="ARBA" id="ARBA00023136"/>
    </source>
</evidence>
<feature type="transmembrane region" description="Helical" evidence="6">
    <location>
        <begin position="284"/>
        <end position="302"/>
    </location>
</feature>
<feature type="transmembrane region" description="Helical" evidence="6">
    <location>
        <begin position="146"/>
        <end position="167"/>
    </location>
</feature>
<feature type="transmembrane region" description="Helical" evidence="6">
    <location>
        <begin position="254"/>
        <end position="272"/>
    </location>
</feature>
<organism evidence="7 8">
    <name type="scientific">Melioribacter roseus (strain DSM 23840 / JCM 17771 / VKM B-2668 / P3M-2)</name>
    <dbReference type="NCBI Taxonomy" id="1191523"/>
    <lineage>
        <taxon>Bacteria</taxon>
        <taxon>Pseudomonadati</taxon>
        <taxon>Ignavibacteriota</taxon>
        <taxon>Ignavibacteria</taxon>
        <taxon>Ignavibacteriales</taxon>
        <taxon>Melioribacteraceae</taxon>
        <taxon>Melioribacter</taxon>
    </lineage>
</organism>
<keyword evidence="4 6" id="KW-1133">Transmembrane helix</keyword>
<keyword evidence="2" id="KW-1003">Cell membrane</keyword>
<reference evidence="7 8" key="1">
    <citation type="journal article" date="2013" name="PLoS ONE">
        <title>Genomic analysis of Melioribacter roseus, facultatively anaerobic organotrophic bacterium representing a novel deep lineage within Bacteriodetes/Chlorobi group.</title>
        <authorList>
            <person name="Kadnikov V.V."/>
            <person name="Mardanov A.V."/>
            <person name="Podosokorskaya O.A."/>
            <person name="Gavrilov S.N."/>
            <person name="Kublanov I.V."/>
            <person name="Beletsky A.V."/>
            <person name="Bonch-Osmolovskaya E.A."/>
            <person name="Ravin N.V."/>
        </authorList>
    </citation>
    <scope>NUCLEOTIDE SEQUENCE [LARGE SCALE GENOMIC DNA]</scope>
    <source>
        <strain evidence="8">JCM 17771 / P3M-2</strain>
    </source>
</reference>
<evidence type="ECO:0000256" key="4">
    <source>
        <dbReference type="ARBA" id="ARBA00022989"/>
    </source>
</evidence>
<keyword evidence="8" id="KW-1185">Reference proteome</keyword>
<dbReference type="Proteomes" id="UP000009011">
    <property type="component" value="Chromosome"/>
</dbReference>
<evidence type="ECO:0000256" key="6">
    <source>
        <dbReference type="SAM" id="Phobius"/>
    </source>
</evidence>
<feature type="transmembrane region" description="Helical" evidence="6">
    <location>
        <begin position="38"/>
        <end position="62"/>
    </location>
</feature>
<dbReference type="PANTHER" id="PTHR39087">
    <property type="entry name" value="UPF0104 MEMBRANE PROTEIN MJ1595"/>
    <property type="match status" value="1"/>
</dbReference>
<keyword evidence="5 6" id="KW-0472">Membrane</keyword>
<proteinExistence type="predicted"/>
<evidence type="ECO:0000313" key="7">
    <source>
        <dbReference type="EMBL" id="AFN74504.1"/>
    </source>
</evidence>
<dbReference type="NCBIfam" id="TIGR00374">
    <property type="entry name" value="flippase-like domain"/>
    <property type="match status" value="1"/>
</dbReference>
<dbReference type="HOGENOM" id="CLU_052307_1_0_10"/>
<evidence type="ECO:0000313" key="8">
    <source>
        <dbReference type="Proteomes" id="UP000009011"/>
    </source>
</evidence>
<evidence type="ECO:0000256" key="1">
    <source>
        <dbReference type="ARBA" id="ARBA00004651"/>
    </source>
</evidence>
<evidence type="ECO:0000256" key="3">
    <source>
        <dbReference type="ARBA" id="ARBA00022692"/>
    </source>
</evidence>
<protein>
    <submittedName>
        <fullName evidence="7">Putative transmembrane protein</fullName>
    </submittedName>
</protein>
<name>I6ZR17_MELRP</name>
<feature type="transmembrane region" description="Helical" evidence="6">
    <location>
        <begin position="308"/>
        <end position="325"/>
    </location>
</feature>
<feature type="transmembrane region" description="Helical" evidence="6">
    <location>
        <begin position="74"/>
        <end position="95"/>
    </location>
</feature>
<dbReference type="InterPro" id="IPR022791">
    <property type="entry name" value="L-PG_synthase/AglD"/>
</dbReference>
<keyword evidence="3 6" id="KW-0812">Transmembrane</keyword>
<dbReference type="EMBL" id="CP003557">
    <property type="protein sequence ID" value="AFN74504.1"/>
    <property type="molecule type" value="Genomic_DNA"/>
</dbReference>
<dbReference type="PANTHER" id="PTHR39087:SF2">
    <property type="entry name" value="UPF0104 MEMBRANE PROTEIN MJ1595"/>
    <property type="match status" value="1"/>
</dbReference>
<accession>I6ZR17</accession>
<sequence>MNNKIHSAFFIGGLIIFVILVYNFGVNEIIENIYKTGVWFLPIVGIWGFVYLINTCAWFIIIDGFNSPLKFSKIFSITLSGFAINYITPVASMGGEPYRIYALKNFIGLDKSVSSTILYTMIHYTSHFLFWLTAIALLAIYSPLSFTLTVILIALAAVLILLILFFISRHKKGVLVSLYRLLGKISFFNKYFGEKYFKEDSIIKIDKEITSFYNKRKKAFYLSLILDYLGRIVASIEFLFILKSIGADISFFDAIFISAASSLIMNIIFFVPMELGIREGSLMLVMNALKYGSGIGVYIGLVNRIREFFWILVGLLLIQFNKYGIKKGNIMEDLL</sequence>
<dbReference type="RefSeq" id="WP_014855939.1">
    <property type="nucleotide sequence ID" value="NC_018178.1"/>
</dbReference>
<dbReference type="STRING" id="1191523.MROS_1267"/>
<feature type="transmembrane region" description="Helical" evidence="6">
    <location>
        <begin position="219"/>
        <end position="242"/>
    </location>
</feature>
<gene>
    <name evidence="7" type="ordered locus">MROS_1267</name>
</gene>